<dbReference type="GO" id="GO:0003676">
    <property type="term" value="F:nucleic acid binding"/>
    <property type="evidence" value="ECO:0007669"/>
    <property type="project" value="InterPro"/>
</dbReference>
<evidence type="ECO:0000256" key="4">
    <source>
        <dbReference type="ARBA" id="ARBA00022771"/>
    </source>
</evidence>
<dbReference type="PROSITE" id="PS50158">
    <property type="entry name" value="ZF_CCHC"/>
    <property type="match status" value="1"/>
</dbReference>
<dbReference type="InterPro" id="IPR013083">
    <property type="entry name" value="Znf_RING/FYVE/PHD"/>
</dbReference>
<keyword evidence="3" id="KW-0479">Metal-binding</keyword>
<keyword evidence="12" id="KW-1185">Reference proteome</keyword>
<dbReference type="SMART" id="SM00343">
    <property type="entry name" value="ZnF_C2HC"/>
    <property type="match status" value="1"/>
</dbReference>
<comment type="subcellular location">
    <subcellularLocation>
        <location evidence="1">Nucleus</location>
    </subcellularLocation>
</comment>
<dbReference type="Gene3D" id="3.10.20.90">
    <property type="entry name" value="Phosphatidylinositol 3-kinase Catalytic Subunit, Chain A, domain 1"/>
    <property type="match status" value="1"/>
</dbReference>
<feature type="domain" description="CCHC-type" evidence="9">
    <location>
        <begin position="197"/>
        <end position="211"/>
    </location>
</feature>
<dbReference type="STRING" id="1108050.A0A0B7G3F7"/>
<gene>
    <name evidence="11" type="ORF">RSOLAG1IB_10641</name>
</gene>
<evidence type="ECO:0000256" key="6">
    <source>
        <dbReference type="ARBA" id="ARBA00023242"/>
    </source>
</evidence>
<dbReference type="SUPFAM" id="SSF57850">
    <property type="entry name" value="RING/U-box"/>
    <property type="match status" value="1"/>
</dbReference>
<feature type="region of interest" description="Disordered" evidence="8">
    <location>
        <begin position="602"/>
        <end position="661"/>
    </location>
</feature>
<reference evidence="11 12" key="1">
    <citation type="submission" date="2014-11" db="EMBL/GenBank/DDBJ databases">
        <authorList>
            <person name="Wibberg Daniel"/>
        </authorList>
    </citation>
    <scope>NUCLEOTIDE SEQUENCE [LARGE SCALE GENOMIC DNA]</scope>
    <source>
        <strain evidence="11">Rhizoctonia solani AG1-IB 7/3/14</strain>
    </source>
</reference>
<dbReference type="GO" id="GO:0005634">
    <property type="term" value="C:nucleus"/>
    <property type="evidence" value="ECO:0007669"/>
    <property type="project" value="UniProtKB-SubCell"/>
</dbReference>
<evidence type="ECO:0000259" key="10">
    <source>
        <dbReference type="PROSITE" id="PS51282"/>
    </source>
</evidence>
<dbReference type="InterPro" id="IPR001878">
    <property type="entry name" value="Znf_CCHC"/>
</dbReference>
<dbReference type="GO" id="GO:0006397">
    <property type="term" value="P:mRNA processing"/>
    <property type="evidence" value="ECO:0007669"/>
    <property type="project" value="UniProtKB-KW"/>
</dbReference>
<dbReference type="Gene3D" id="4.10.60.10">
    <property type="entry name" value="Zinc finger, CCHC-type"/>
    <property type="match status" value="1"/>
</dbReference>
<keyword evidence="6" id="KW-0539">Nucleus</keyword>
<dbReference type="Pfam" id="PF13696">
    <property type="entry name" value="zf-CCHC_2"/>
    <property type="match status" value="1"/>
</dbReference>
<accession>A0A0B7G3F7</accession>
<keyword evidence="2" id="KW-0507">mRNA processing</keyword>
<dbReference type="Pfam" id="PF08783">
    <property type="entry name" value="DWNN"/>
    <property type="match status" value="1"/>
</dbReference>
<feature type="compositionally biased region" description="Basic and acidic residues" evidence="8">
    <location>
        <begin position="363"/>
        <end position="375"/>
    </location>
</feature>
<dbReference type="Proteomes" id="UP000059188">
    <property type="component" value="Unassembled WGS sequence"/>
</dbReference>
<dbReference type="PANTHER" id="PTHR15439:SF0">
    <property type="entry name" value="CELL DIVISION CYCLE AND APOPTOSIS REGULATOR PROTEIN 1-RELATED"/>
    <property type="match status" value="1"/>
</dbReference>
<dbReference type="Gene3D" id="3.30.40.10">
    <property type="entry name" value="Zinc/RING finger domain, C3HC4 (zinc finger)"/>
    <property type="match status" value="1"/>
</dbReference>
<dbReference type="GO" id="GO:0008270">
    <property type="term" value="F:zinc ion binding"/>
    <property type="evidence" value="ECO:0007669"/>
    <property type="project" value="UniProtKB-KW"/>
</dbReference>
<evidence type="ECO:0000256" key="3">
    <source>
        <dbReference type="ARBA" id="ARBA00022723"/>
    </source>
</evidence>
<dbReference type="InterPro" id="IPR036875">
    <property type="entry name" value="Znf_CCHC_sf"/>
</dbReference>
<evidence type="ECO:0000256" key="2">
    <source>
        <dbReference type="ARBA" id="ARBA00022664"/>
    </source>
</evidence>
<dbReference type="PROSITE" id="PS51282">
    <property type="entry name" value="DWNN"/>
    <property type="match status" value="1"/>
</dbReference>
<dbReference type="InterPro" id="IPR025829">
    <property type="entry name" value="Zn_knuckle_CX2CX3GHX4C"/>
</dbReference>
<dbReference type="PANTHER" id="PTHR15439">
    <property type="entry name" value="RETINOBLASTOMA-BINDING PROTEIN 6"/>
    <property type="match status" value="1"/>
</dbReference>
<evidence type="ECO:0000256" key="1">
    <source>
        <dbReference type="ARBA" id="ARBA00004123"/>
    </source>
</evidence>
<keyword evidence="5" id="KW-0862">Zinc</keyword>
<evidence type="ECO:0000256" key="8">
    <source>
        <dbReference type="SAM" id="MobiDB-lite"/>
    </source>
</evidence>
<proteinExistence type="predicted"/>
<dbReference type="GO" id="GO:0016567">
    <property type="term" value="P:protein ubiquitination"/>
    <property type="evidence" value="ECO:0007669"/>
    <property type="project" value="InterPro"/>
</dbReference>
<organism evidence="11 12">
    <name type="scientific">Thanatephorus cucumeris (strain AG1-IB / isolate 7/3/14)</name>
    <name type="common">Lettuce bottom rot fungus</name>
    <name type="synonym">Rhizoctonia solani</name>
    <dbReference type="NCBI Taxonomy" id="1108050"/>
    <lineage>
        <taxon>Eukaryota</taxon>
        <taxon>Fungi</taxon>
        <taxon>Dikarya</taxon>
        <taxon>Basidiomycota</taxon>
        <taxon>Agaricomycotina</taxon>
        <taxon>Agaricomycetes</taxon>
        <taxon>Cantharellales</taxon>
        <taxon>Ceratobasidiaceae</taxon>
        <taxon>Rhizoctonia</taxon>
        <taxon>Rhizoctonia solani AG-1</taxon>
    </lineage>
</organism>
<dbReference type="CDD" id="cd16620">
    <property type="entry name" value="vRING-HC-C4C4_RBBP6"/>
    <property type="match status" value="1"/>
</dbReference>
<dbReference type="InterPro" id="IPR033489">
    <property type="entry name" value="RBBP6"/>
</dbReference>
<protein>
    <submittedName>
        <fullName evidence="11">Putative RING finger protein P8B7,15c</fullName>
    </submittedName>
</protein>
<dbReference type="AlphaFoldDB" id="A0A0B7G3F7"/>
<feature type="region of interest" description="Disordered" evidence="8">
    <location>
        <begin position="363"/>
        <end position="409"/>
    </location>
</feature>
<sequence length="661" mass="71009">MASSVYWKFKSQKDESRVTFDGPTISVSDLKREIILQNNLVSSASDFDLLIVDPSTEQEFKDDNHQIARSTSVLAKRLPAARPGKGKAAQYVMGINPNDISRPDSTSAGANRPTPRPQELPQIVVPEGTSADEAAGIAAMFQASQEIWDETQEKMAQATPVYTNRGGFRGGKPFNQGTRGQDGARQESRPVPPGYICYRCAKKGHWIHDCPTNDDRDWDNRPRVKRTTGIPRSFLKTVEQTTDGPLGQGVMVTPDGGFVVAQPDSVAWQKQRARPKVLTTSEIYQNPAPATYSSLACPICDRLTKSAVRTPCCKQTFCEECIQTYLLEHDFVCKCGKKIASFDRLEVDDKRREKVGEAVRTMIEESRKESAKQEAEESQPTPIATASSTPTPAPEKPSTPTTTTNTGPDLADLQAQMAQLSQMLSNPGLPQQAKQQAQRQAAKIRAEIQKLMNAGAAAGAIAGAGDGAMQMAMGMNGGMGMNGPGMGGMGMNGMGMGGPMGGMGMNGMGMNSMGMPGNMNMGMGMGGMGMNGMNPGMNGMNMGGMGPGPGMRGGMGMPNMGMNHMGMGMGGMGMNNMGMGMGMGGPMGMNMNMGMMSGPGNPMMNPHHGQNWTNPYANQQPLGNESAYQRLPVHNRRKKRDRPSDFVEVGGEQAKVPRYWE</sequence>
<dbReference type="GO" id="GO:0061630">
    <property type="term" value="F:ubiquitin protein ligase activity"/>
    <property type="evidence" value="ECO:0007669"/>
    <property type="project" value="InterPro"/>
</dbReference>
<dbReference type="SUPFAM" id="SSF57756">
    <property type="entry name" value="Retrovirus zinc finger-like domains"/>
    <property type="match status" value="1"/>
</dbReference>
<evidence type="ECO:0000313" key="12">
    <source>
        <dbReference type="Proteomes" id="UP000059188"/>
    </source>
</evidence>
<evidence type="ECO:0000313" key="11">
    <source>
        <dbReference type="EMBL" id="CEL63002.1"/>
    </source>
</evidence>
<dbReference type="OrthoDB" id="106784at2759"/>
<feature type="compositionally biased region" description="Low complexity" evidence="8">
    <location>
        <begin position="398"/>
        <end position="409"/>
    </location>
</feature>
<dbReference type="EMBL" id="LN679176">
    <property type="protein sequence ID" value="CEL63002.1"/>
    <property type="molecule type" value="Genomic_DNA"/>
</dbReference>
<keyword evidence="4 7" id="KW-0863">Zinc-finger</keyword>
<feature type="region of interest" description="Disordered" evidence="8">
    <location>
        <begin position="160"/>
        <end position="191"/>
    </location>
</feature>
<evidence type="ECO:0000259" key="9">
    <source>
        <dbReference type="PROSITE" id="PS50158"/>
    </source>
</evidence>
<feature type="domain" description="DWNN" evidence="10">
    <location>
        <begin position="5"/>
        <end position="79"/>
    </location>
</feature>
<evidence type="ECO:0000256" key="5">
    <source>
        <dbReference type="ARBA" id="ARBA00022833"/>
    </source>
</evidence>
<feature type="compositionally biased region" description="Low complexity" evidence="8">
    <location>
        <begin position="380"/>
        <end position="390"/>
    </location>
</feature>
<dbReference type="SMART" id="SM01180">
    <property type="entry name" value="DWNN"/>
    <property type="match status" value="1"/>
</dbReference>
<feature type="region of interest" description="Disordered" evidence="8">
    <location>
        <begin position="85"/>
        <end position="123"/>
    </location>
</feature>
<name>A0A0B7G3F7_THACB</name>
<dbReference type="GO" id="GO:0006511">
    <property type="term" value="P:ubiquitin-dependent protein catabolic process"/>
    <property type="evidence" value="ECO:0007669"/>
    <property type="project" value="TreeGrafter"/>
</dbReference>
<evidence type="ECO:0000256" key="7">
    <source>
        <dbReference type="PROSITE-ProRule" id="PRU00047"/>
    </source>
</evidence>
<dbReference type="InterPro" id="IPR014891">
    <property type="entry name" value="DWNN_domain"/>
</dbReference>
<feature type="compositionally biased region" description="Polar residues" evidence="8">
    <location>
        <begin position="608"/>
        <end position="627"/>
    </location>
</feature>